<evidence type="ECO:0000313" key="8">
    <source>
        <dbReference type="Proteomes" id="UP000769157"/>
    </source>
</evidence>
<evidence type="ECO:0000256" key="1">
    <source>
        <dbReference type="ARBA" id="ARBA00004123"/>
    </source>
</evidence>
<dbReference type="Pfam" id="PF12894">
    <property type="entry name" value="ANAPC4_WD40"/>
    <property type="match status" value="1"/>
</dbReference>
<dbReference type="Pfam" id="PF08513">
    <property type="entry name" value="LisH"/>
    <property type="match status" value="1"/>
</dbReference>
<protein>
    <recommendedName>
        <fullName evidence="6">Anaphase-promoting complex subunit 4-like WD40 domain-containing protein</fullName>
    </recommendedName>
</protein>
<dbReference type="GO" id="GO:0003714">
    <property type="term" value="F:transcription corepressor activity"/>
    <property type="evidence" value="ECO:0007669"/>
    <property type="project" value="InterPro"/>
</dbReference>
<dbReference type="InterPro" id="IPR001680">
    <property type="entry name" value="WD40_rpt"/>
</dbReference>
<dbReference type="SUPFAM" id="SSF50978">
    <property type="entry name" value="WD40 repeat-like"/>
    <property type="match status" value="1"/>
</dbReference>
<dbReference type="AlphaFoldDB" id="A0A9P8TAB2"/>
<dbReference type="PANTHER" id="PTHR22846:SF2">
    <property type="entry name" value="F-BOX-LIKE_WD REPEAT-CONTAINING PROTEIN EBI"/>
    <property type="match status" value="1"/>
</dbReference>
<dbReference type="Gene3D" id="1.20.960.30">
    <property type="match status" value="1"/>
</dbReference>
<dbReference type="RefSeq" id="XP_046064877.1">
    <property type="nucleotide sequence ID" value="XM_046205116.1"/>
</dbReference>
<dbReference type="Proteomes" id="UP000769157">
    <property type="component" value="Unassembled WGS sequence"/>
</dbReference>
<evidence type="ECO:0000259" key="6">
    <source>
        <dbReference type="Pfam" id="PF12894"/>
    </source>
</evidence>
<dbReference type="GeneID" id="70232374"/>
<keyword evidence="4" id="KW-0539">Nucleus</keyword>
<accession>A0A9P8TAB2</accession>
<comment type="subcellular location">
    <subcellularLocation>
        <location evidence="1">Nucleus</location>
    </subcellularLocation>
</comment>
<dbReference type="InterPro" id="IPR036322">
    <property type="entry name" value="WD40_repeat_dom_sf"/>
</dbReference>
<comment type="caution">
    <text evidence="7">The sequence shown here is derived from an EMBL/GenBank/DDBJ whole genome shotgun (WGS) entry which is preliminary data.</text>
</comment>
<evidence type="ECO:0000313" key="7">
    <source>
        <dbReference type="EMBL" id="KAH3671701.1"/>
    </source>
</evidence>
<feature type="repeat" description="WD" evidence="5">
    <location>
        <begin position="402"/>
        <end position="435"/>
    </location>
</feature>
<keyword evidence="2 5" id="KW-0853">WD repeat</keyword>
<dbReference type="SMART" id="SM00320">
    <property type="entry name" value="WD40"/>
    <property type="match status" value="5"/>
</dbReference>
<gene>
    <name evidence="7" type="ORF">OGAPHI_000406</name>
</gene>
<dbReference type="GO" id="GO:0034967">
    <property type="term" value="C:Set3 complex"/>
    <property type="evidence" value="ECO:0007669"/>
    <property type="project" value="TreeGrafter"/>
</dbReference>
<dbReference type="InterPro" id="IPR045183">
    <property type="entry name" value="Ebi-like"/>
</dbReference>
<dbReference type="PANTHER" id="PTHR22846">
    <property type="entry name" value="WD40 REPEAT PROTEIN"/>
    <property type="match status" value="1"/>
</dbReference>
<sequence length="485" mass="53388">MSLSTTELNYLIWRYLQEGGLEVSAFALQDETKVHEYEERYTDKIPLGCLVDLVQKGILYYKVNDMVQKGGVIASEDIINMNFNLFNSISQPAAGVEERKIGSSSVVAPQPQQKALTGQENGTVEEEQEFTPVLKESFTFPSSLANSWNPKNSDSFAWGQRDSTSAICSLTWENGSAKLQSNVLPHPANSKEVVSLSWSPKGNLLLTASENGELRLWDSDGSIRFIMAMHSSPVLAIQWSPNASYLLSLDITNKAVVWDSQTGQSVQYIDNLAETNDKCLGTDSCWIDDSIFVLPGSNYALNVYQLGDSQPIGVLAGHSDTVSSIKYNKELRLLCSASDDQTVRIWRGNSINSLQVLSGHSQPLTYLDWCKLGGNWYVLTCSLDGSLKLWDIYKNKTLDSKLVDNGLPILVAALSPDYTKVATGDSDGNIMIWSILADGQFKQLGFFQPGETNSSNFASAIHWNSSSSQVSVSYSERSSCVIKIV</sequence>
<dbReference type="GO" id="GO:0006357">
    <property type="term" value="P:regulation of transcription by RNA polymerase II"/>
    <property type="evidence" value="ECO:0007669"/>
    <property type="project" value="TreeGrafter"/>
</dbReference>
<dbReference type="InterPro" id="IPR024977">
    <property type="entry name" value="Apc4-like_WD40_dom"/>
</dbReference>
<evidence type="ECO:0000256" key="2">
    <source>
        <dbReference type="ARBA" id="ARBA00022574"/>
    </source>
</evidence>
<dbReference type="EMBL" id="JAEUBE010000055">
    <property type="protein sequence ID" value="KAH3671701.1"/>
    <property type="molecule type" value="Genomic_DNA"/>
</dbReference>
<feature type="repeat" description="WD" evidence="5">
    <location>
        <begin position="315"/>
        <end position="356"/>
    </location>
</feature>
<dbReference type="PRINTS" id="PR00320">
    <property type="entry name" value="GPROTEINBRPT"/>
</dbReference>
<dbReference type="InterPro" id="IPR020472">
    <property type="entry name" value="WD40_PAC1"/>
</dbReference>
<dbReference type="Pfam" id="PF00400">
    <property type="entry name" value="WD40"/>
    <property type="match status" value="3"/>
</dbReference>
<keyword evidence="8" id="KW-1185">Reference proteome</keyword>
<proteinExistence type="predicted"/>
<feature type="domain" description="Anaphase-promoting complex subunit 4-like WD40" evidence="6">
    <location>
        <begin position="185"/>
        <end position="240"/>
    </location>
</feature>
<dbReference type="SMART" id="SM00667">
    <property type="entry name" value="LisH"/>
    <property type="match status" value="1"/>
</dbReference>
<dbReference type="PROSITE" id="PS50896">
    <property type="entry name" value="LISH"/>
    <property type="match status" value="1"/>
</dbReference>
<dbReference type="OrthoDB" id="1367865at2759"/>
<feature type="repeat" description="WD" evidence="5">
    <location>
        <begin position="227"/>
        <end position="268"/>
    </location>
</feature>
<name>A0A9P8TAB2_9ASCO</name>
<organism evidence="7 8">
    <name type="scientific">Ogataea philodendri</name>
    <dbReference type="NCBI Taxonomy" id="1378263"/>
    <lineage>
        <taxon>Eukaryota</taxon>
        <taxon>Fungi</taxon>
        <taxon>Dikarya</taxon>
        <taxon>Ascomycota</taxon>
        <taxon>Saccharomycotina</taxon>
        <taxon>Pichiomycetes</taxon>
        <taxon>Pichiales</taxon>
        <taxon>Pichiaceae</taxon>
        <taxon>Ogataea</taxon>
    </lineage>
</organism>
<evidence type="ECO:0000256" key="4">
    <source>
        <dbReference type="ARBA" id="ARBA00023242"/>
    </source>
</evidence>
<feature type="repeat" description="WD" evidence="5">
    <location>
        <begin position="186"/>
        <end position="218"/>
    </location>
</feature>
<evidence type="ECO:0000256" key="5">
    <source>
        <dbReference type="PROSITE-ProRule" id="PRU00221"/>
    </source>
</evidence>
<dbReference type="InterPro" id="IPR019775">
    <property type="entry name" value="WD40_repeat_CS"/>
</dbReference>
<dbReference type="PROSITE" id="PS50294">
    <property type="entry name" value="WD_REPEATS_REGION"/>
    <property type="match status" value="2"/>
</dbReference>
<evidence type="ECO:0000256" key="3">
    <source>
        <dbReference type="ARBA" id="ARBA00022737"/>
    </source>
</evidence>
<dbReference type="PROSITE" id="PS00678">
    <property type="entry name" value="WD_REPEATS_1"/>
    <property type="match status" value="1"/>
</dbReference>
<dbReference type="InterPro" id="IPR006594">
    <property type="entry name" value="LisH"/>
</dbReference>
<dbReference type="PROSITE" id="PS50082">
    <property type="entry name" value="WD_REPEATS_2"/>
    <property type="match status" value="5"/>
</dbReference>
<dbReference type="InterPro" id="IPR015943">
    <property type="entry name" value="WD40/YVTN_repeat-like_dom_sf"/>
</dbReference>
<dbReference type="Gene3D" id="2.130.10.10">
    <property type="entry name" value="YVTN repeat-like/Quinoprotein amine dehydrogenase"/>
    <property type="match status" value="1"/>
</dbReference>
<reference evidence="7" key="1">
    <citation type="journal article" date="2021" name="Open Biol.">
        <title>Shared evolutionary footprints suggest mitochondrial oxidative damage underlies multiple complex I losses in fungi.</title>
        <authorList>
            <person name="Schikora-Tamarit M.A."/>
            <person name="Marcet-Houben M."/>
            <person name="Nosek J."/>
            <person name="Gabaldon T."/>
        </authorList>
    </citation>
    <scope>NUCLEOTIDE SEQUENCE</scope>
    <source>
        <strain evidence="7">CBS6075</strain>
    </source>
</reference>
<reference evidence="7" key="2">
    <citation type="submission" date="2021-01" db="EMBL/GenBank/DDBJ databases">
        <authorList>
            <person name="Schikora-Tamarit M.A."/>
        </authorList>
    </citation>
    <scope>NUCLEOTIDE SEQUENCE</scope>
    <source>
        <strain evidence="7">CBS6075</strain>
    </source>
</reference>
<feature type="repeat" description="WD" evidence="5">
    <location>
        <begin position="357"/>
        <end position="400"/>
    </location>
</feature>
<keyword evidence="3" id="KW-0677">Repeat</keyword>